<dbReference type="InterPro" id="IPR029030">
    <property type="entry name" value="Caspase-like_dom_sf"/>
</dbReference>
<evidence type="ECO:0000313" key="1">
    <source>
        <dbReference type="EMBL" id="TWF73622.1"/>
    </source>
</evidence>
<dbReference type="AlphaFoldDB" id="A0A561SFI8"/>
<evidence type="ECO:0008006" key="3">
    <source>
        <dbReference type="Google" id="ProtNLM"/>
    </source>
</evidence>
<proteinExistence type="predicted"/>
<dbReference type="OrthoDB" id="3542505at2"/>
<organism evidence="1 2">
    <name type="scientific">Kitasatospora viridis</name>
    <dbReference type="NCBI Taxonomy" id="281105"/>
    <lineage>
        <taxon>Bacteria</taxon>
        <taxon>Bacillati</taxon>
        <taxon>Actinomycetota</taxon>
        <taxon>Actinomycetes</taxon>
        <taxon>Kitasatosporales</taxon>
        <taxon>Streptomycetaceae</taxon>
        <taxon>Kitasatospora</taxon>
    </lineage>
</organism>
<keyword evidence="2" id="KW-1185">Reference proteome</keyword>
<dbReference type="Gene3D" id="3.40.50.1460">
    <property type="match status" value="1"/>
</dbReference>
<dbReference type="Proteomes" id="UP000317940">
    <property type="component" value="Unassembled WGS sequence"/>
</dbReference>
<evidence type="ECO:0000313" key="2">
    <source>
        <dbReference type="Proteomes" id="UP000317940"/>
    </source>
</evidence>
<dbReference type="RefSeq" id="WP_145910578.1">
    <property type="nucleotide sequence ID" value="NZ_BAAAMZ010000001.1"/>
</dbReference>
<sequence>MASRAVVIAPARYAADSGIPGYSWIGASARMYGEVLTGDPMWGPGACRVLDESQVHTAAGVMAELQLAADAAGPEDTLLVVYVGHGAYWGDLPGAQVHFSVGSSYDGKPWTWLSSWYVYRTMRRSRARLKVLIADCCRSNLLPQLGDEPLLPGVLGELDQGTCVLTALRNADHASAEGCSALPGELAECTPFSGHLLNVLRTGTQDHHARLTLGLVRDAVKQQMHVCPTPHDVPRMSLNDARESTPLFTNRMASSARNQRPRRPVEAEQWVRTLRSYDDSELEELLADPRKTGEVVALLHREADEGSRLIAQRIDAEANSRYAEPHDFARYWNRVQQALRG</sequence>
<gene>
    <name evidence="1" type="ORF">FHX73_15235</name>
</gene>
<name>A0A561SFI8_9ACTN</name>
<accession>A0A561SFI8</accession>
<comment type="caution">
    <text evidence="1">The sequence shown here is derived from an EMBL/GenBank/DDBJ whole genome shotgun (WGS) entry which is preliminary data.</text>
</comment>
<dbReference type="SUPFAM" id="SSF52129">
    <property type="entry name" value="Caspase-like"/>
    <property type="match status" value="1"/>
</dbReference>
<dbReference type="EMBL" id="VIWT01000005">
    <property type="protein sequence ID" value="TWF73622.1"/>
    <property type="molecule type" value="Genomic_DNA"/>
</dbReference>
<protein>
    <recommendedName>
        <fullName evidence="3">Caspase domain-containing protein</fullName>
    </recommendedName>
</protein>
<reference evidence="1 2" key="1">
    <citation type="submission" date="2019-06" db="EMBL/GenBank/DDBJ databases">
        <title>Sequencing the genomes of 1000 actinobacteria strains.</title>
        <authorList>
            <person name="Klenk H.-P."/>
        </authorList>
    </citation>
    <scope>NUCLEOTIDE SEQUENCE [LARGE SCALE GENOMIC DNA]</scope>
    <source>
        <strain evidence="1 2">DSM 44826</strain>
    </source>
</reference>